<evidence type="ECO:0000256" key="1">
    <source>
        <dbReference type="SAM" id="Phobius"/>
    </source>
</evidence>
<dbReference type="SUPFAM" id="SSF69572">
    <property type="entry name" value="Activating enzymes of the ubiquitin-like proteins"/>
    <property type="match status" value="1"/>
</dbReference>
<dbReference type="InterPro" id="IPR035985">
    <property type="entry name" value="Ubiquitin-activating_enz"/>
</dbReference>
<sequence length="247" mass="26802">MKQDYDRRFSTLERLYGAEGLARLAATHVVVIGIGGVGSWAVEALARSAIGQLTLIDLDNIAESNINRQIHALSSTIGAPKVEEMARRIAEINDRCQVNIIEDFLTVDNLKGYLAAPRENYWIIDAMDQVKVKAALIAFAKREKYRIITTGAAGGKQDAAQLLVDDLNATFHDPLCARLKAILRKEYGFPGHTEKSGIPIVFSRENRAPVKNSSGGLSCQGYGSSVAVTATMGLLAANYVINRVVKG</sequence>
<keyword evidence="1" id="KW-0472">Membrane</keyword>
<reference evidence="3 4" key="1">
    <citation type="submission" date="2024-03" db="EMBL/GenBank/DDBJ databases">
        <title>Complete Genome Sequence and Annotation of Ignatzschineria larvae DSM 13226.</title>
        <authorList>
            <person name="Cantrell E."/>
            <person name="Burcham Z.M."/>
        </authorList>
    </citation>
    <scope>NUCLEOTIDE SEQUENCE [LARGE SCALE GENOMIC DNA]</scope>
    <source>
        <strain evidence="3 4">DSM 13226</strain>
    </source>
</reference>
<dbReference type="Pfam" id="PF00899">
    <property type="entry name" value="ThiF"/>
    <property type="match status" value="1"/>
</dbReference>
<feature type="domain" description="THIF-type NAD/FAD binding fold" evidence="2">
    <location>
        <begin position="14"/>
        <end position="173"/>
    </location>
</feature>
<name>A0ABZ3BY98_9GAMM</name>
<evidence type="ECO:0000313" key="4">
    <source>
        <dbReference type="Proteomes" id="UP001449178"/>
    </source>
</evidence>
<keyword evidence="1" id="KW-1133">Transmembrane helix</keyword>
<dbReference type="RefSeq" id="WP_034855996.1">
    <property type="nucleotide sequence ID" value="NZ_AZOD01000033.1"/>
</dbReference>
<dbReference type="EMBL" id="CP150637">
    <property type="protein sequence ID" value="WZW87327.1"/>
    <property type="molecule type" value="Genomic_DNA"/>
</dbReference>
<protein>
    <submittedName>
        <fullName evidence="3">tRNA threonylcarbamoyladenosine dehydratase</fullName>
    </submittedName>
</protein>
<evidence type="ECO:0000259" key="2">
    <source>
        <dbReference type="Pfam" id="PF00899"/>
    </source>
</evidence>
<evidence type="ECO:0000313" key="3">
    <source>
        <dbReference type="EMBL" id="WZW87327.1"/>
    </source>
</evidence>
<proteinExistence type="predicted"/>
<organism evidence="3 4">
    <name type="scientific">Ignatzschineria larvae DSM 13226</name>
    <dbReference type="NCBI Taxonomy" id="1111732"/>
    <lineage>
        <taxon>Bacteria</taxon>
        <taxon>Pseudomonadati</taxon>
        <taxon>Pseudomonadota</taxon>
        <taxon>Gammaproteobacteria</taxon>
        <taxon>Cardiobacteriales</taxon>
        <taxon>Ignatzschineriaceae</taxon>
        <taxon>Ignatzschineria</taxon>
    </lineage>
</organism>
<dbReference type="Gene3D" id="3.40.50.720">
    <property type="entry name" value="NAD(P)-binding Rossmann-like Domain"/>
    <property type="match status" value="1"/>
</dbReference>
<feature type="transmembrane region" description="Helical" evidence="1">
    <location>
        <begin position="21"/>
        <end position="42"/>
    </location>
</feature>
<dbReference type="Proteomes" id="UP001449178">
    <property type="component" value="Chromosome"/>
</dbReference>
<accession>A0ABZ3BY98</accession>
<dbReference type="PANTHER" id="PTHR43267:SF1">
    <property type="entry name" value="TRNA THREONYLCARBAMOYLADENOSINE DEHYDRATASE"/>
    <property type="match status" value="1"/>
</dbReference>
<dbReference type="InterPro" id="IPR000594">
    <property type="entry name" value="ThiF_NAD_FAD-bd"/>
</dbReference>
<dbReference type="PANTHER" id="PTHR43267">
    <property type="entry name" value="TRNA THREONYLCARBAMOYLADENOSINE DEHYDRATASE"/>
    <property type="match status" value="1"/>
</dbReference>
<dbReference type="CDD" id="cd00755">
    <property type="entry name" value="YgdL_like"/>
    <property type="match status" value="1"/>
</dbReference>
<dbReference type="InterPro" id="IPR045886">
    <property type="entry name" value="ThiF/MoeB/HesA"/>
</dbReference>
<gene>
    <name evidence="3" type="ORF">WMO13_08120</name>
</gene>
<keyword evidence="4" id="KW-1185">Reference proteome</keyword>
<keyword evidence="1" id="KW-0812">Transmembrane</keyword>